<feature type="signal peptide" evidence="1">
    <location>
        <begin position="1"/>
        <end position="23"/>
    </location>
</feature>
<evidence type="ECO:0000313" key="3">
    <source>
        <dbReference type="Proteomes" id="UP000305848"/>
    </source>
</evidence>
<comment type="caution">
    <text evidence="2">The sequence shown here is derived from an EMBL/GenBank/DDBJ whole genome shotgun (WGS) entry which is preliminary data.</text>
</comment>
<name>A0A4U3L2S0_9BACT</name>
<dbReference type="Proteomes" id="UP000305848">
    <property type="component" value="Unassembled WGS sequence"/>
</dbReference>
<organism evidence="2 3">
    <name type="scientific">Ilyomonas limi</name>
    <dbReference type="NCBI Taxonomy" id="2575867"/>
    <lineage>
        <taxon>Bacteria</taxon>
        <taxon>Pseudomonadati</taxon>
        <taxon>Bacteroidota</taxon>
        <taxon>Chitinophagia</taxon>
        <taxon>Chitinophagales</taxon>
        <taxon>Chitinophagaceae</taxon>
        <taxon>Ilyomonas</taxon>
    </lineage>
</organism>
<gene>
    <name evidence="2" type="ORF">FC093_10450</name>
</gene>
<sequence>MKTNKVFQLFSVLFLMAVCSSCATIVSKSSYPVTFGSSPAGTTVTVTNREHVEVFKGKTPCAVKLKAGSKFFSKEQYTLKFSRLGYEDRIVPINFKINGWYFGNILIGGAIGMLVVDPATGAMWKIEQDDFYEKYDASDRKAAVTQPALNIVSVNNVTDSLKSRMVKLN</sequence>
<evidence type="ECO:0000313" key="2">
    <source>
        <dbReference type="EMBL" id="TKK68534.1"/>
    </source>
</evidence>
<dbReference type="EMBL" id="SZQL01000007">
    <property type="protein sequence ID" value="TKK68534.1"/>
    <property type="molecule type" value="Genomic_DNA"/>
</dbReference>
<feature type="chain" id="PRO_5020934104" description="PEGA domain-containing protein" evidence="1">
    <location>
        <begin position="24"/>
        <end position="169"/>
    </location>
</feature>
<keyword evidence="3" id="KW-1185">Reference proteome</keyword>
<reference evidence="2 3" key="1">
    <citation type="submission" date="2019-05" db="EMBL/GenBank/DDBJ databases">
        <title>Panacibacter sp. strain 17mud1-8 Genome sequencing and assembly.</title>
        <authorList>
            <person name="Chhetri G."/>
        </authorList>
    </citation>
    <scope>NUCLEOTIDE SEQUENCE [LARGE SCALE GENOMIC DNA]</scope>
    <source>
        <strain evidence="2 3">17mud1-8</strain>
    </source>
</reference>
<keyword evidence="1" id="KW-0732">Signal</keyword>
<protein>
    <recommendedName>
        <fullName evidence="4">PEGA domain-containing protein</fullName>
    </recommendedName>
</protein>
<accession>A0A4U3L2S0</accession>
<evidence type="ECO:0008006" key="4">
    <source>
        <dbReference type="Google" id="ProtNLM"/>
    </source>
</evidence>
<evidence type="ECO:0000256" key="1">
    <source>
        <dbReference type="SAM" id="SignalP"/>
    </source>
</evidence>
<dbReference type="RefSeq" id="WP_137261722.1">
    <property type="nucleotide sequence ID" value="NZ_SZQL01000007.1"/>
</dbReference>
<dbReference type="OrthoDB" id="1524740at2"/>
<proteinExistence type="predicted"/>
<dbReference type="AlphaFoldDB" id="A0A4U3L2S0"/>